<dbReference type="Proteomes" id="UP001165044">
    <property type="component" value="Unassembled WGS sequence"/>
</dbReference>
<organism evidence="4 5">
    <name type="scientific">Geothrix edaphica</name>
    <dbReference type="NCBI Taxonomy" id="2927976"/>
    <lineage>
        <taxon>Bacteria</taxon>
        <taxon>Pseudomonadati</taxon>
        <taxon>Acidobacteriota</taxon>
        <taxon>Holophagae</taxon>
        <taxon>Holophagales</taxon>
        <taxon>Holophagaceae</taxon>
        <taxon>Geothrix</taxon>
    </lineage>
</organism>
<evidence type="ECO:0000313" key="4">
    <source>
        <dbReference type="EMBL" id="GLH67024.1"/>
    </source>
</evidence>
<dbReference type="SMART" id="SM00850">
    <property type="entry name" value="LytTR"/>
    <property type="match status" value="1"/>
</dbReference>
<dbReference type="Gene3D" id="3.40.50.2300">
    <property type="match status" value="1"/>
</dbReference>
<evidence type="ECO:0000259" key="2">
    <source>
        <dbReference type="PROSITE" id="PS50110"/>
    </source>
</evidence>
<dbReference type="EMBL" id="BSDC01000001">
    <property type="protein sequence ID" value="GLH67024.1"/>
    <property type="molecule type" value="Genomic_DNA"/>
</dbReference>
<comment type="caution">
    <text evidence="4">The sequence shown here is derived from an EMBL/GenBank/DDBJ whole genome shotgun (WGS) entry which is preliminary data.</text>
</comment>
<dbReference type="InterPro" id="IPR007492">
    <property type="entry name" value="LytTR_DNA-bd_dom"/>
</dbReference>
<dbReference type="CDD" id="cd17532">
    <property type="entry name" value="REC_LytTR_AlgR-like"/>
    <property type="match status" value="1"/>
</dbReference>
<dbReference type="PANTHER" id="PTHR37299">
    <property type="entry name" value="TRANSCRIPTIONAL REGULATOR-RELATED"/>
    <property type="match status" value="1"/>
</dbReference>
<feature type="modified residue" description="4-aspartylphosphate" evidence="1">
    <location>
        <position position="55"/>
    </location>
</feature>
<dbReference type="InterPro" id="IPR001789">
    <property type="entry name" value="Sig_transdc_resp-reg_receiver"/>
</dbReference>
<dbReference type="InterPro" id="IPR011006">
    <property type="entry name" value="CheY-like_superfamily"/>
</dbReference>
<dbReference type="PROSITE" id="PS50110">
    <property type="entry name" value="RESPONSE_REGULATORY"/>
    <property type="match status" value="1"/>
</dbReference>
<sequence length="254" mass="29313">MNLRALVVDDEALARQRIRHLLRRSTDIEVIGECADGLEAVKAIEELSPDLVFLDIQMPELDGFGVVEAVGADRMPLTLFITAFDQHALKAFEVHALDYLLKPFSPERFHQALERARRWCQRHTPENGPGQGPDLEALMASLRQDRPWVDRLLVRQGDRHILVRTSALQWIEAEDNYVRLHVEGTSYLLRQTMTGLLARLDPAEFRRIHRSAIVNLDCIREFQPWTGGDHLVIMRDGTRLTLSRTYREQFGEWL</sequence>
<evidence type="ECO:0000256" key="1">
    <source>
        <dbReference type="PROSITE-ProRule" id="PRU00169"/>
    </source>
</evidence>
<accession>A0ABQ5PXX2</accession>
<evidence type="ECO:0000259" key="3">
    <source>
        <dbReference type="PROSITE" id="PS50930"/>
    </source>
</evidence>
<evidence type="ECO:0000313" key="5">
    <source>
        <dbReference type="Proteomes" id="UP001165044"/>
    </source>
</evidence>
<name>A0ABQ5PXX2_9BACT</name>
<reference evidence="4" key="1">
    <citation type="journal article" date="2023" name="Antonie Van Leeuwenhoek">
        <title>Mesoterricola silvestris gen. nov., sp. nov., Mesoterricola sediminis sp. nov., Geothrix oryzae sp. nov., Geothrix edaphica sp. nov., Geothrix rubra sp. nov., and Geothrix limicola sp. nov., six novel members of Acidobacteriota isolated from soils.</title>
        <authorList>
            <person name="Itoh H."/>
            <person name="Sugisawa Y."/>
            <person name="Mise K."/>
            <person name="Xu Z."/>
            <person name="Kuniyasu M."/>
            <person name="Ushijima N."/>
            <person name="Kawano K."/>
            <person name="Kobayashi E."/>
            <person name="Shiratori Y."/>
            <person name="Masuda Y."/>
            <person name="Senoo K."/>
        </authorList>
    </citation>
    <scope>NUCLEOTIDE SEQUENCE</scope>
    <source>
        <strain evidence="4">Red802</strain>
    </source>
</reference>
<dbReference type="SUPFAM" id="SSF52172">
    <property type="entry name" value="CheY-like"/>
    <property type="match status" value="1"/>
</dbReference>
<dbReference type="PANTHER" id="PTHR37299:SF1">
    <property type="entry name" value="STAGE 0 SPORULATION PROTEIN A HOMOLOG"/>
    <property type="match status" value="1"/>
</dbReference>
<dbReference type="PROSITE" id="PS50930">
    <property type="entry name" value="HTH_LYTTR"/>
    <property type="match status" value="1"/>
</dbReference>
<dbReference type="SMART" id="SM00448">
    <property type="entry name" value="REC"/>
    <property type="match status" value="1"/>
</dbReference>
<dbReference type="Pfam" id="PF00072">
    <property type="entry name" value="Response_reg"/>
    <property type="match status" value="1"/>
</dbReference>
<keyword evidence="5" id="KW-1185">Reference proteome</keyword>
<dbReference type="Gene3D" id="2.40.50.1020">
    <property type="entry name" value="LytTr DNA-binding domain"/>
    <property type="match status" value="1"/>
</dbReference>
<keyword evidence="1" id="KW-0597">Phosphoprotein</keyword>
<dbReference type="RefSeq" id="WP_285607816.1">
    <property type="nucleotide sequence ID" value="NZ_BSDC01000001.1"/>
</dbReference>
<dbReference type="GO" id="GO:0003677">
    <property type="term" value="F:DNA binding"/>
    <property type="evidence" value="ECO:0007669"/>
    <property type="project" value="UniProtKB-KW"/>
</dbReference>
<protein>
    <submittedName>
        <fullName evidence="4">DNA-binding response regulator</fullName>
    </submittedName>
</protein>
<dbReference type="InterPro" id="IPR046947">
    <property type="entry name" value="LytR-like"/>
</dbReference>
<proteinExistence type="predicted"/>
<feature type="domain" description="Response regulatory" evidence="2">
    <location>
        <begin position="4"/>
        <end position="117"/>
    </location>
</feature>
<gene>
    <name evidence="4" type="ORF">GETHED_13880</name>
</gene>
<keyword evidence="4" id="KW-0238">DNA-binding</keyword>
<feature type="domain" description="HTH LytTR-type" evidence="3">
    <location>
        <begin position="152"/>
        <end position="254"/>
    </location>
</feature>
<dbReference type="Pfam" id="PF04397">
    <property type="entry name" value="LytTR"/>
    <property type="match status" value="1"/>
</dbReference>